<protein>
    <submittedName>
        <fullName evidence="2">Uncharacterized protein</fullName>
    </submittedName>
</protein>
<gene>
    <name evidence="2" type="ORF">UY3_13218</name>
</gene>
<name>M7AY34_CHEMY</name>
<organism evidence="2 3">
    <name type="scientific">Chelonia mydas</name>
    <name type="common">Green sea-turtle</name>
    <name type="synonym">Chelonia agassizi</name>
    <dbReference type="NCBI Taxonomy" id="8469"/>
    <lineage>
        <taxon>Eukaryota</taxon>
        <taxon>Metazoa</taxon>
        <taxon>Chordata</taxon>
        <taxon>Craniata</taxon>
        <taxon>Vertebrata</taxon>
        <taxon>Euteleostomi</taxon>
        <taxon>Archelosauria</taxon>
        <taxon>Testudinata</taxon>
        <taxon>Testudines</taxon>
        <taxon>Cryptodira</taxon>
        <taxon>Durocryptodira</taxon>
        <taxon>Americhelydia</taxon>
        <taxon>Chelonioidea</taxon>
        <taxon>Cheloniidae</taxon>
        <taxon>Chelonia</taxon>
    </lineage>
</organism>
<evidence type="ECO:0000313" key="3">
    <source>
        <dbReference type="Proteomes" id="UP000031443"/>
    </source>
</evidence>
<feature type="compositionally biased region" description="Polar residues" evidence="1">
    <location>
        <begin position="9"/>
        <end position="19"/>
    </location>
</feature>
<reference evidence="3" key="1">
    <citation type="journal article" date="2013" name="Nat. Genet.">
        <title>The draft genomes of soft-shell turtle and green sea turtle yield insights into the development and evolution of the turtle-specific body plan.</title>
        <authorList>
            <person name="Wang Z."/>
            <person name="Pascual-Anaya J."/>
            <person name="Zadissa A."/>
            <person name="Li W."/>
            <person name="Niimura Y."/>
            <person name="Huang Z."/>
            <person name="Li C."/>
            <person name="White S."/>
            <person name="Xiong Z."/>
            <person name="Fang D."/>
            <person name="Wang B."/>
            <person name="Ming Y."/>
            <person name="Chen Y."/>
            <person name="Zheng Y."/>
            <person name="Kuraku S."/>
            <person name="Pignatelli M."/>
            <person name="Herrero J."/>
            <person name="Beal K."/>
            <person name="Nozawa M."/>
            <person name="Li Q."/>
            <person name="Wang J."/>
            <person name="Zhang H."/>
            <person name="Yu L."/>
            <person name="Shigenobu S."/>
            <person name="Wang J."/>
            <person name="Liu J."/>
            <person name="Flicek P."/>
            <person name="Searle S."/>
            <person name="Wang J."/>
            <person name="Kuratani S."/>
            <person name="Yin Y."/>
            <person name="Aken B."/>
            <person name="Zhang G."/>
            <person name="Irie N."/>
        </authorList>
    </citation>
    <scope>NUCLEOTIDE SEQUENCE [LARGE SCALE GENOMIC DNA]</scope>
</reference>
<dbReference type="Proteomes" id="UP000031443">
    <property type="component" value="Unassembled WGS sequence"/>
</dbReference>
<dbReference type="EMBL" id="KB554682">
    <property type="protein sequence ID" value="EMP29659.1"/>
    <property type="molecule type" value="Genomic_DNA"/>
</dbReference>
<sequence length="144" mass="15179">MDDAMVLKSNASQALSAEPTTGDLGLPGATEKPPPLCPVATEIETKMVLEGGDLGQDVPSGRGCIFRIEQEKPLVKKGSKNCSETGLVRLLAATLDDSGLIPSMDKARNMPLLLPKNLPSQQDQTGTNVRTMKPSLLTAAFGSF</sequence>
<proteinExistence type="predicted"/>
<feature type="region of interest" description="Disordered" evidence="1">
    <location>
        <begin position="1"/>
        <end position="34"/>
    </location>
</feature>
<accession>M7AY34</accession>
<evidence type="ECO:0000313" key="2">
    <source>
        <dbReference type="EMBL" id="EMP29659.1"/>
    </source>
</evidence>
<keyword evidence="3" id="KW-1185">Reference proteome</keyword>
<dbReference type="AlphaFoldDB" id="M7AY34"/>
<evidence type="ECO:0000256" key="1">
    <source>
        <dbReference type="SAM" id="MobiDB-lite"/>
    </source>
</evidence>